<accession>A0ABV0EI70</accession>
<comment type="caution">
    <text evidence="10">The sequence shown here is derived from an EMBL/GenBank/DDBJ whole genome shotgun (WGS) entry which is preliminary data.</text>
</comment>
<dbReference type="PANTHER" id="PTHR43033">
    <property type="entry name" value="TRNA(ILE)-LYSIDINE SYNTHASE-RELATED"/>
    <property type="match status" value="1"/>
</dbReference>
<evidence type="ECO:0000256" key="4">
    <source>
        <dbReference type="ARBA" id="ARBA00022694"/>
    </source>
</evidence>
<dbReference type="HAMAP" id="MF_01161">
    <property type="entry name" value="tRNA_Ile_lys_synt"/>
    <property type="match status" value="1"/>
</dbReference>
<reference evidence="10 11" key="1">
    <citation type="submission" date="2024-02" db="EMBL/GenBank/DDBJ databases">
        <title>New thermophilic sulfur-oxidizing bacteria from a hot springs of the Uzon caldera (Kamchatka, Russia).</title>
        <authorList>
            <person name="Dukat A.M."/>
            <person name="Elcheninov A.G."/>
            <person name="Frolov E.N."/>
        </authorList>
    </citation>
    <scope>NUCLEOTIDE SEQUENCE [LARGE SCALE GENOMIC DNA]</scope>
    <source>
        <strain evidence="10 11">AK1</strain>
    </source>
</reference>
<name>A0ABV0EI70_9BURK</name>
<keyword evidence="2 8" id="KW-0963">Cytoplasm</keyword>
<protein>
    <recommendedName>
        <fullName evidence="8">tRNA(Ile)-lysidine synthase</fullName>
        <ecNumber evidence="8">6.3.4.19</ecNumber>
    </recommendedName>
    <alternativeName>
        <fullName evidence="8">tRNA(Ile)-2-lysyl-cytidine synthase</fullName>
    </alternativeName>
    <alternativeName>
        <fullName evidence="8">tRNA(Ile)-lysidine synthetase</fullName>
    </alternativeName>
</protein>
<comment type="domain">
    <text evidence="8">The N-terminal region contains the highly conserved SGGXDS motif, predicted to be a P-loop motif involved in ATP binding.</text>
</comment>
<gene>
    <name evidence="8 10" type="primary">tilS</name>
    <name evidence="10" type="ORF">V6E02_09945</name>
</gene>
<dbReference type="InterPro" id="IPR012094">
    <property type="entry name" value="tRNA_Ile_lys_synt"/>
</dbReference>
<dbReference type="SMART" id="SM00977">
    <property type="entry name" value="TilS_C"/>
    <property type="match status" value="1"/>
</dbReference>
<dbReference type="Pfam" id="PF11734">
    <property type="entry name" value="TilS_C"/>
    <property type="match status" value="1"/>
</dbReference>
<dbReference type="GO" id="GO:0032267">
    <property type="term" value="F:tRNA(Ile)-lysidine synthase activity"/>
    <property type="evidence" value="ECO:0007669"/>
    <property type="project" value="UniProtKB-EC"/>
</dbReference>
<feature type="domain" description="Lysidine-tRNA(Ile) synthetase C-terminal" evidence="9">
    <location>
        <begin position="371"/>
        <end position="444"/>
    </location>
</feature>
<dbReference type="SUPFAM" id="SSF82829">
    <property type="entry name" value="MesJ substrate recognition domain-like"/>
    <property type="match status" value="1"/>
</dbReference>
<proteinExistence type="inferred from homology"/>
<evidence type="ECO:0000256" key="6">
    <source>
        <dbReference type="ARBA" id="ARBA00022840"/>
    </source>
</evidence>
<evidence type="ECO:0000256" key="5">
    <source>
        <dbReference type="ARBA" id="ARBA00022741"/>
    </source>
</evidence>
<evidence type="ECO:0000313" key="11">
    <source>
        <dbReference type="Proteomes" id="UP001482231"/>
    </source>
</evidence>
<dbReference type="CDD" id="cd01992">
    <property type="entry name" value="TilS_N"/>
    <property type="match status" value="1"/>
</dbReference>
<keyword evidence="5 8" id="KW-0547">Nucleotide-binding</keyword>
<comment type="subcellular location">
    <subcellularLocation>
        <location evidence="1 8">Cytoplasm</location>
    </subcellularLocation>
</comment>
<dbReference type="InterPro" id="IPR015262">
    <property type="entry name" value="tRNA_Ile_lys_synt_subst-bd"/>
</dbReference>
<dbReference type="PANTHER" id="PTHR43033:SF1">
    <property type="entry name" value="TRNA(ILE)-LYSIDINE SYNTHASE-RELATED"/>
    <property type="match status" value="1"/>
</dbReference>
<dbReference type="InterPro" id="IPR014729">
    <property type="entry name" value="Rossmann-like_a/b/a_fold"/>
</dbReference>
<evidence type="ECO:0000313" key="10">
    <source>
        <dbReference type="EMBL" id="MEO1767532.1"/>
    </source>
</evidence>
<keyword evidence="6 8" id="KW-0067">ATP-binding</keyword>
<comment type="catalytic activity">
    <reaction evidence="7 8">
        <text>cytidine(34) in tRNA(Ile2) + L-lysine + ATP = lysidine(34) in tRNA(Ile2) + AMP + diphosphate + H(+)</text>
        <dbReference type="Rhea" id="RHEA:43744"/>
        <dbReference type="Rhea" id="RHEA-COMP:10625"/>
        <dbReference type="Rhea" id="RHEA-COMP:10670"/>
        <dbReference type="ChEBI" id="CHEBI:15378"/>
        <dbReference type="ChEBI" id="CHEBI:30616"/>
        <dbReference type="ChEBI" id="CHEBI:32551"/>
        <dbReference type="ChEBI" id="CHEBI:33019"/>
        <dbReference type="ChEBI" id="CHEBI:82748"/>
        <dbReference type="ChEBI" id="CHEBI:83665"/>
        <dbReference type="ChEBI" id="CHEBI:456215"/>
        <dbReference type="EC" id="6.3.4.19"/>
    </reaction>
</comment>
<evidence type="ECO:0000256" key="2">
    <source>
        <dbReference type="ARBA" id="ARBA00022490"/>
    </source>
</evidence>
<feature type="binding site" evidence="8">
    <location>
        <begin position="35"/>
        <end position="40"/>
    </location>
    <ligand>
        <name>ATP</name>
        <dbReference type="ChEBI" id="CHEBI:30616"/>
    </ligand>
</feature>
<comment type="similarity">
    <text evidence="8">Belongs to the tRNA(Ile)-lysidine synthase family.</text>
</comment>
<evidence type="ECO:0000256" key="8">
    <source>
        <dbReference type="HAMAP-Rule" id="MF_01161"/>
    </source>
</evidence>
<keyword evidence="4 8" id="KW-0819">tRNA processing</keyword>
<organism evidence="10 11">
    <name type="scientific">Thiobacter aerophilum</name>
    <dbReference type="NCBI Taxonomy" id="3121275"/>
    <lineage>
        <taxon>Bacteria</taxon>
        <taxon>Pseudomonadati</taxon>
        <taxon>Pseudomonadota</taxon>
        <taxon>Betaproteobacteria</taxon>
        <taxon>Burkholderiales</taxon>
        <taxon>Thiobacteraceae</taxon>
        <taxon>Thiobacter</taxon>
    </lineage>
</organism>
<dbReference type="Gene3D" id="1.20.59.20">
    <property type="match status" value="1"/>
</dbReference>
<dbReference type="Gene3D" id="3.40.50.620">
    <property type="entry name" value="HUPs"/>
    <property type="match status" value="1"/>
</dbReference>
<dbReference type="NCBIfam" id="TIGR02433">
    <property type="entry name" value="lysidine_TilS_C"/>
    <property type="match status" value="1"/>
</dbReference>
<sequence>MASSRKPAAAKLQEHVHQALIGYLETGRRLCLALSGGVDSVALLDILDGFRRTLDFSLSAVHVHHHLSPHADAWAAFCVRLCAARDIPLHVARVRVRRRRELGPEAAAREARYRVLLAQPADYVVLAHHLDDQVETVFLNLLRGSGVRGLAGMPAVRKAGGPRLLRPLITVPRAVILAYAKQRQLSWVEDESNRDTRLLRNFLRRNVLPLIESRFPAYREAVLRASEHLAEADSLLDELGALDLARHGRDGRLEVAGLAALSAPRAKNLLRVFFQAQGAPMPDAARLHEMWRQLLSAAADARIEIPWGDFVLRRYRGQAWVENRRPLPSQEWRQAWHGESRLKLPELGCVLECERTLGAGLSSRMVENHALELRLRRGGERLRPDCRGPRRSLKNLLQEAGVPPWLRTRLPLLWSGDTLVAVPGIGVDCGWQAAPNEVGLALRVGPL</sequence>
<dbReference type="Pfam" id="PF01171">
    <property type="entry name" value="ATP_bind_3"/>
    <property type="match status" value="1"/>
</dbReference>
<keyword evidence="11" id="KW-1185">Reference proteome</keyword>
<dbReference type="InterPro" id="IPR012796">
    <property type="entry name" value="Lysidine-tRNA-synth_C"/>
</dbReference>
<dbReference type="Proteomes" id="UP001482231">
    <property type="component" value="Unassembled WGS sequence"/>
</dbReference>
<evidence type="ECO:0000256" key="3">
    <source>
        <dbReference type="ARBA" id="ARBA00022598"/>
    </source>
</evidence>
<dbReference type="InterPro" id="IPR012795">
    <property type="entry name" value="tRNA_Ile_lys_synt_N"/>
</dbReference>
<dbReference type="Pfam" id="PF09179">
    <property type="entry name" value="TilS"/>
    <property type="match status" value="1"/>
</dbReference>
<dbReference type="EMBL" id="JBAJEX010000008">
    <property type="protein sequence ID" value="MEO1767532.1"/>
    <property type="molecule type" value="Genomic_DNA"/>
</dbReference>
<evidence type="ECO:0000256" key="1">
    <source>
        <dbReference type="ARBA" id="ARBA00004496"/>
    </source>
</evidence>
<comment type="function">
    <text evidence="8">Ligates lysine onto the cytidine present at position 34 of the AUA codon-specific tRNA(Ile) that contains the anticodon CAU, in an ATP-dependent manner. Cytidine is converted to lysidine, thus changing the amino acid specificity of the tRNA from methionine to isoleucine.</text>
</comment>
<keyword evidence="3 8" id="KW-0436">Ligase</keyword>
<evidence type="ECO:0000259" key="9">
    <source>
        <dbReference type="SMART" id="SM00977"/>
    </source>
</evidence>
<dbReference type="SUPFAM" id="SSF52402">
    <property type="entry name" value="Adenine nucleotide alpha hydrolases-like"/>
    <property type="match status" value="1"/>
</dbReference>
<dbReference type="InterPro" id="IPR011063">
    <property type="entry name" value="TilS/TtcA_N"/>
</dbReference>
<dbReference type="EC" id="6.3.4.19" evidence="8"/>
<dbReference type="SUPFAM" id="SSF56037">
    <property type="entry name" value="PheT/TilS domain"/>
    <property type="match status" value="1"/>
</dbReference>
<dbReference type="NCBIfam" id="TIGR02432">
    <property type="entry name" value="lysidine_TilS_N"/>
    <property type="match status" value="1"/>
</dbReference>
<evidence type="ECO:0000256" key="7">
    <source>
        <dbReference type="ARBA" id="ARBA00048539"/>
    </source>
</evidence>
<dbReference type="RefSeq" id="WP_347308644.1">
    <property type="nucleotide sequence ID" value="NZ_JBAJEX010000008.1"/>
</dbReference>